<accession>A0A392U5V0</accession>
<dbReference type="GO" id="GO:0003677">
    <property type="term" value="F:DNA binding"/>
    <property type="evidence" value="ECO:0007669"/>
    <property type="project" value="UniProtKB-KW"/>
</dbReference>
<dbReference type="EMBL" id="LXQA010731796">
    <property type="protein sequence ID" value="MCI68167.1"/>
    <property type="molecule type" value="Genomic_DNA"/>
</dbReference>
<keyword evidence="2" id="KW-0238">DNA-binding</keyword>
<dbReference type="InterPro" id="IPR036869">
    <property type="entry name" value="J_dom_sf"/>
</dbReference>
<dbReference type="Pfam" id="PF00226">
    <property type="entry name" value="DnaJ"/>
    <property type="match status" value="1"/>
</dbReference>
<comment type="caution">
    <text evidence="2">The sequence shown here is derived from an EMBL/GenBank/DDBJ whole genome shotgun (WGS) entry which is preliminary data.</text>
</comment>
<keyword evidence="3" id="KW-1185">Reference proteome</keyword>
<reference evidence="2 3" key="1">
    <citation type="journal article" date="2018" name="Front. Plant Sci.">
        <title>Red Clover (Trifolium pratense) and Zigzag Clover (T. medium) - A Picture of Genomic Similarities and Differences.</title>
        <authorList>
            <person name="Dluhosova J."/>
            <person name="Istvanek J."/>
            <person name="Nedelnik J."/>
            <person name="Repkova J."/>
        </authorList>
    </citation>
    <scope>NUCLEOTIDE SEQUENCE [LARGE SCALE GENOMIC DNA]</scope>
    <source>
        <strain evidence="3">cv. 10/8</strain>
        <tissue evidence="2">Leaf</tissue>
    </source>
</reference>
<sequence length="44" mass="4827">MGLKPSTNIEAVKKRYKKMAGLLHPDNNKCVGADGAFHLVSEAW</sequence>
<dbReference type="CDD" id="cd06257">
    <property type="entry name" value="DnaJ"/>
    <property type="match status" value="1"/>
</dbReference>
<evidence type="ECO:0000313" key="2">
    <source>
        <dbReference type="EMBL" id="MCI68167.1"/>
    </source>
</evidence>
<dbReference type="PANTHER" id="PTHR44137:SF7">
    <property type="entry name" value="J DOMAIN-CONTAINING PROTEIN"/>
    <property type="match status" value="1"/>
</dbReference>
<evidence type="ECO:0000259" key="1">
    <source>
        <dbReference type="PROSITE" id="PS50076"/>
    </source>
</evidence>
<evidence type="ECO:0000313" key="3">
    <source>
        <dbReference type="Proteomes" id="UP000265520"/>
    </source>
</evidence>
<feature type="non-terminal residue" evidence="2">
    <location>
        <position position="44"/>
    </location>
</feature>
<feature type="domain" description="J" evidence="1">
    <location>
        <begin position="1"/>
        <end position="44"/>
    </location>
</feature>
<organism evidence="2 3">
    <name type="scientific">Trifolium medium</name>
    <dbReference type="NCBI Taxonomy" id="97028"/>
    <lineage>
        <taxon>Eukaryota</taxon>
        <taxon>Viridiplantae</taxon>
        <taxon>Streptophyta</taxon>
        <taxon>Embryophyta</taxon>
        <taxon>Tracheophyta</taxon>
        <taxon>Spermatophyta</taxon>
        <taxon>Magnoliopsida</taxon>
        <taxon>eudicotyledons</taxon>
        <taxon>Gunneridae</taxon>
        <taxon>Pentapetalae</taxon>
        <taxon>rosids</taxon>
        <taxon>fabids</taxon>
        <taxon>Fabales</taxon>
        <taxon>Fabaceae</taxon>
        <taxon>Papilionoideae</taxon>
        <taxon>50 kb inversion clade</taxon>
        <taxon>NPAAA clade</taxon>
        <taxon>Hologalegina</taxon>
        <taxon>IRL clade</taxon>
        <taxon>Trifolieae</taxon>
        <taxon>Trifolium</taxon>
    </lineage>
</organism>
<proteinExistence type="predicted"/>
<dbReference type="SUPFAM" id="SSF46565">
    <property type="entry name" value="Chaperone J-domain"/>
    <property type="match status" value="1"/>
</dbReference>
<dbReference type="Gene3D" id="1.10.287.110">
    <property type="entry name" value="DnaJ domain"/>
    <property type="match status" value="1"/>
</dbReference>
<dbReference type="Proteomes" id="UP000265520">
    <property type="component" value="Unassembled WGS sequence"/>
</dbReference>
<dbReference type="InterPro" id="IPR001623">
    <property type="entry name" value="DnaJ_domain"/>
</dbReference>
<dbReference type="PROSITE" id="PS50076">
    <property type="entry name" value="DNAJ_2"/>
    <property type="match status" value="1"/>
</dbReference>
<protein>
    <submittedName>
        <fullName evidence="2">Curved DNA-binding protein</fullName>
    </submittedName>
</protein>
<dbReference type="AlphaFoldDB" id="A0A392U5V0"/>
<name>A0A392U5V0_9FABA</name>
<dbReference type="PANTHER" id="PTHR44137">
    <property type="entry name" value="BNAC03G44070D PROTEIN"/>
    <property type="match status" value="1"/>
</dbReference>